<feature type="transmembrane region" description="Helical" evidence="1">
    <location>
        <begin position="100"/>
        <end position="117"/>
    </location>
</feature>
<evidence type="ECO:0000313" key="2">
    <source>
        <dbReference type="EMBL" id="BBO24362.1"/>
    </source>
</evidence>
<sequence length="157" mass="17434">MIQVPVAFYHAWLLLGFFGVSSYVAGRQGARSSLFLAVGVAVAYYCATHFRGSVIWYGTFDFYQEPTNGWLRMLIAGTLSGSILAWAVNRIKGAADWRSSRLLAIGSLGGLWFFGFLNWRENAVGFTDSVFAPTRHISILVTSLFLSIVFILGEIHR</sequence>
<dbReference type="KEGG" id="npy:NPRO_19570"/>
<feature type="transmembrane region" description="Helical" evidence="1">
    <location>
        <begin position="6"/>
        <end position="26"/>
    </location>
</feature>
<proteinExistence type="predicted"/>
<evidence type="ECO:0000313" key="3">
    <source>
        <dbReference type="Proteomes" id="UP000662873"/>
    </source>
</evidence>
<protein>
    <submittedName>
        <fullName evidence="2">Uncharacterized protein</fullName>
    </submittedName>
</protein>
<reference evidence="2" key="1">
    <citation type="journal article" name="DNA Res.">
        <title>The physiological potential of anammox bacteria as revealed by their core genome structure.</title>
        <authorList>
            <person name="Okubo T."/>
            <person name="Toyoda A."/>
            <person name="Fukuhara K."/>
            <person name="Uchiyama I."/>
            <person name="Harigaya Y."/>
            <person name="Kuroiwa M."/>
            <person name="Suzuki T."/>
            <person name="Murakami Y."/>
            <person name="Suwa Y."/>
            <person name="Takami H."/>
        </authorList>
    </citation>
    <scope>NUCLEOTIDE SEQUENCE</scope>
    <source>
        <strain evidence="2">317325-2</strain>
    </source>
</reference>
<keyword evidence="1" id="KW-1133">Transmembrane helix</keyword>
<organism evidence="2 3">
    <name type="scientific">Candidatus Nitrosymbiomonas proteolyticus</name>
    <dbReference type="NCBI Taxonomy" id="2608984"/>
    <lineage>
        <taxon>Bacteria</taxon>
        <taxon>Bacillati</taxon>
        <taxon>Armatimonadota</taxon>
        <taxon>Armatimonadota incertae sedis</taxon>
        <taxon>Candidatus Nitrosymbiomonas</taxon>
    </lineage>
</organism>
<dbReference type="AlphaFoldDB" id="A0A809RWV1"/>
<dbReference type="Proteomes" id="UP000662873">
    <property type="component" value="Chromosome"/>
</dbReference>
<gene>
    <name evidence="2" type="ORF">NPRO_19570</name>
</gene>
<keyword evidence="1" id="KW-0472">Membrane</keyword>
<name>A0A809RWV1_9BACT</name>
<dbReference type="EMBL" id="AP021858">
    <property type="protein sequence ID" value="BBO24362.1"/>
    <property type="molecule type" value="Genomic_DNA"/>
</dbReference>
<feature type="transmembrane region" description="Helical" evidence="1">
    <location>
        <begin position="33"/>
        <end position="50"/>
    </location>
</feature>
<feature type="transmembrane region" description="Helical" evidence="1">
    <location>
        <begin position="70"/>
        <end position="88"/>
    </location>
</feature>
<evidence type="ECO:0000256" key="1">
    <source>
        <dbReference type="SAM" id="Phobius"/>
    </source>
</evidence>
<accession>A0A809RWV1</accession>
<keyword evidence="1" id="KW-0812">Transmembrane</keyword>
<feature type="transmembrane region" description="Helical" evidence="1">
    <location>
        <begin position="137"/>
        <end position="155"/>
    </location>
</feature>